<name>A0A1Y5FBL0_9BACT</name>
<comment type="caution">
    <text evidence="2">The sequence shown here is derived from an EMBL/GenBank/DDBJ whole genome shotgun (WGS) entry which is preliminary data.</text>
</comment>
<evidence type="ECO:0000313" key="3">
    <source>
        <dbReference type="Proteomes" id="UP000196531"/>
    </source>
</evidence>
<dbReference type="GO" id="GO:0006580">
    <property type="term" value="P:ethanolamine metabolic process"/>
    <property type="evidence" value="ECO:0007669"/>
    <property type="project" value="TreeGrafter"/>
</dbReference>
<proteinExistence type="predicted"/>
<reference evidence="3" key="1">
    <citation type="journal article" date="2017" name="Proc. Natl. Acad. Sci. U.S.A.">
        <title>Simulation of Deepwater Horizon oil plume reveals substrate specialization within a complex community of hydrocarbon-degraders.</title>
        <authorList>
            <person name="Hu P."/>
            <person name="Dubinsky E.A."/>
            <person name="Probst A.J."/>
            <person name="Wang J."/>
            <person name="Sieber C.M.K."/>
            <person name="Tom L.M."/>
            <person name="Gardinali P."/>
            <person name="Banfield J.F."/>
            <person name="Atlas R.M."/>
            <person name="Andersen G.L."/>
        </authorList>
    </citation>
    <scope>NUCLEOTIDE SEQUENCE [LARGE SCALE GENOMIC DNA]</scope>
</reference>
<protein>
    <recommendedName>
        <fullName evidence="1">GP-PDE domain-containing protein</fullName>
    </recommendedName>
</protein>
<dbReference type="PANTHER" id="PTHR46320:SF1">
    <property type="entry name" value="GLYCEROPHOSPHODIESTER PHOSPHODIESTERASE 1"/>
    <property type="match status" value="1"/>
</dbReference>
<dbReference type="PANTHER" id="PTHR46320">
    <property type="entry name" value="GLYCEROPHOSPHODIESTER PHOSPHODIESTERASE 1"/>
    <property type="match status" value="1"/>
</dbReference>
<organism evidence="2 3">
    <name type="scientific">Halobacteriovorax marinus</name>
    <dbReference type="NCBI Taxonomy" id="97084"/>
    <lineage>
        <taxon>Bacteria</taxon>
        <taxon>Pseudomonadati</taxon>
        <taxon>Bdellovibrionota</taxon>
        <taxon>Bacteriovoracia</taxon>
        <taxon>Bacteriovoracales</taxon>
        <taxon>Halobacteriovoraceae</taxon>
        <taxon>Halobacteriovorax</taxon>
    </lineage>
</organism>
<dbReference type="InterPro" id="IPR017946">
    <property type="entry name" value="PLC-like_Pdiesterase_TIM-brl"/>
</dbReference>
<sequence length="241" mass="28216">MKKYLIILLSLLCYGISAKNLGHRAGGGKKEYYSHLPENSLTALEHSIEGIQYRKDFLYLEFDIQETKDGEIVIFHDKYIKRMISYKQNKLELDRIYDELGLSSSSRKRHKVKIQQLTFSQLRRLHLTDHPDQLVPTLSEFIRVSKQQGLIKPMTVELKYIRTDAAKVKVIEMLKEFNESYMKNADIIFEKKYNMPFRVGFLSFSSKFKKIFGLNKKWCKLIKASGLHGVFKARSHVNLCN</sequence>
<dbReference type="GO" id="GO:0070291">
    <property type="term" value="P:N-acylethanolamine metabolic process"/>
    <property type="evidence" value="ECO:0007669"/>
    <property type="project" value="TreeGrafter"/>
</dbReference>
<accession>A0A1Y5FBL0</accession>
<dbReference type="Proteomes" id="UP000196531">
    <property type="component" value="Unassembled WGS sequence"/>
</dbReference>
<evidence type="ECO:0000259" key="1">
    <source>
        <dbReference type="PROSITE" id="PS51704"/>
    </source>
</evidence>
<dbReference type="AlphaFoldDB" id="A0A1Y5FBL0"/>
<gene>
    <name evidence="2" type="ORF">A9Q84_10920</name>
</gene>
<dbReference type="GO" id="GO:0005886">
    <property type="term" value="C:plasma membrane"/>
    <property type="evidence" value="ECO:0007669"/>
    <property type="project" value="TreeGrafter"/>
</dbReference>
<dbReference type="Gene3D" id="3.20.20.190">
    <property type="entry name" value="Phosphatidylinositol (PI) phosphodiesterase"/>
    <property type="match status" value="1"/>
</dbReference>
<dbReference type="GO" id="GO:0008889">
    <property type="term" value="F:glycerophosphodiester phosphodiesterase activity"/>
    <property type="evidence" value="ECO:0007669"/>
    <property type="project" value="TreeGrafter"/>
</dbReference>
<dbReference type="InterPro" id="IPR030395">
    <property type="entry name" value="GP_PDE_dom"/>
</dbReference>
<dbReference type="SUPFAM" id="SSF51695">
    <property type="entry name" value="PLC-like phosphodiesterases"/>
    <property type="match status" value="1"/>
</dbReference>
<dbReference type="Pfam" id="PF03009">
    <property type="entry name" value="GDPD"/>
    <property type="match status" value="1"/>
</dbReference>
<evidence type="ECO:0000313" key="2">
    <source>
        <dbReference type="EMBL" id="OUR96841.1"/>
    </source>
</evidence>
<dbReference type="PROSITE" id="PS51704">
    <property type="entry name" value="GP_PDE"/>
    <property type="match status" value="1"/>
</dbReference>
<dbReference type="GO" id="GO:0006644">
    <property type="term" value="P:phospholipid metabolic process"/>
    <property type="evidence" value="ECO:0007669"/>
    <property type="project" value="TreeGrafter"/>
</dbReference>
<dbReference type="EMBL" id="MAAO01000006">
    <property type="protein sequence ID" value="OUR96841.1"/>
    <property type="molecule type" value="Genomic_DNA"/>
</dbReference>
<feature type="domain" description="GP-PDE" evidence="1">
    <location>
        <begin position="18"/>
        <end position="241"/>
    </location>
</feature>